<feature type="transmembrane region" description="Helical" evidence="1">
    <location>
        <begin position="113"/>
        <end position="134"/>
    </location>
</feature>
<reference evidence="3" key="1">
    <citation type="journal article" date="2019" name="Int. J. Syst. Evol. Microbiol.">
        <title>The Global Catalogue of Microorganisms (GCM) 10K type strain sequencing project: providing services to taxonomists for standard genome sequencing and annotation.</title>
        <authorList>
            <consortium name="The Broad Institute Genomics Platform"/>
            <consortium name="The Broad Institute Genome Sequencing Center for Infectious Disease"/>
            <person name="Wu L."/>
            <person name="Ma J."/>
        </authorList>
    </citation>
    <scope>NUCLEOTIDE SEQUENCE [LARGE SCALE GENOMIC DNA]</scope>
    <source>
        <strain evidence="3">XZYJ18</strain>
    </source>
</reference>
<name>A0ABV9DTA9_9ACTN</name>
<comment type="caution">
    <text evidence="2">The sequence shown here is derived from an EMBL/GenBank/DDBJ whole genome shotgun (WGS) entry which is preliminary data.</text>
</comment>
<feature type="transmembrane region" description="Helical" evidence="1">
    <location>
        <begin position="51"/>
        <end position="70"/>
    </location>
</feature>
<proteinExistence type="predicted"/>
<dbReference type="EMBL" id="JBHSFQ010000003">
    <property type="protein sequence ID" value="MFC4561064.1"/>
    <property type="molecule type" value="Genomic_DNA"/>
</dbReference>
<evidence type="ECO:0000313" key="3">
    <source>
        <dbReference type="Proteomes" id="UP001595923"/>
    </source>
</evidence>
<dbReference type="RefSeq" id="WP_378571686.1">
    <property type="nucleotide sequence ID" value="NZ_JBHSFQ010000003.1"/>
</dbReference>
<keyword evidence="1" id="KW-1133">Transmembrane helix</keyword>
<keyword evidence="1" id="KW-0472">Membrane</keyword>
<feature type="transmembrane region" description="Helical" evidence="1">
    <location>
        <begin position="146"/>
        <end position="166"/>
    </location>
</feature>
<evidence type="ECO:0000313" key="2">
    <source>
        <dbReference type="EMBL" id="MFC4561064.1"/>
    </source>
</evidence>
<organism evidence="2 3">
    <name type="scientific">Nocardiopsis mangrovi</name>
    <dbReference type="NCBI Taxonomy" id="1179818"/>
    <lineage>
        <taxon>Bacteria</taxon>
        <taxon>Bacillati</taxon>
        <taxon>Actinomycetota</taxon>
        <taxon>Actinomycetes</taxon>
        <taxon>Streptosporangiales</taxon>
        <taxon>Nocardiopsidaceae</taxon>
        <taxon>Nocardiopsis</taxon>
    </lineage>
</organism>
<sequence length="214" mass="22577">MTVPPAAARMRRISSVTANFNGLQGLALVPVALWLPAFGAVLVAAPDATQWATLALIPVFGTMALITRHYHHRFGRVRTGGAAVRILVPALGLAVFVATMIPVNLLTLSGSPIWPQGLQAALVLATMVLLPPLLRRRTADFAISRHWQVMCALFVLAALVPVGLLTGGAHPLNASLELAQAALMWSLGACFLIGGLLDHRLLVRSLGSPPAGDR</sequence>
<feature type="transmembrane region" description="Helical" evidence="1">
    <location>
        <begin position="178"/>
        <end position="197"/>
    </location>
</feature>
<accession>A0ABV9DTA9</accession>
<keyword evidence="3" id="KW-1185">Reference proteome</keyword>
<feature type="transmembrane region" description="Helical" evidence="1">
    <location>
        <begin position="82"/>
        <end position="101"/>
    </location>
</feature>
<protein>
    <recommendedName>
        <fullName evidence="4">Transmembrane protein</fullName>
    </recommendedName>
</protein>
<gene>
    <name evidence="2" type="ORF">ACFO4E_04255</name>
</gene>
<evidence type="ECO:0008006" key="4">
    <source>
        <dbReference type="Google" id="ProtNLM"/>
    </source>
</evidence>
<evidence type="ECO:0000256" key="1">
    <source>
        <dbReference type="SAM" id="Phobius"/>
    </source>
</evidence>
<dbReference type="Proteomes" id="UP001595923">
    <property type="component" value="Unassembled WGS sequence"/>
</dbReference>
<feature type="transmembrane region" description="Helical" evidence="1">
    <location>
        <begin position="20"/>
        <end position="45"/>
    </location>
</feature>
<keyword evidence="1" id="KW-0812">Transmembrane</keyword>